<accession>A0A811UDG3</accession>
<evidence type="ECO:0000256" key="1">
    <source>
        <dbReference type="SAM" id="MobiDB-lite"/>
    </source>
</evidence>
<dbReference type="AlphaFoldDB" id="A0A811UDG3"/>
<feature type="region of interest" description="Disordered" evidence="1">
    <location>
        <begin position="17"/>
        <end position="54"/>
    </location>
</feature>
<reference evidence="2" key="1">
    <citation type="submission" date="2020-11" db="EMBL/GenBank/DDBJ databases">
        <authorList>
            <person name="Whitehead M."/>
        </authorList>
    </citation>
    <scope>NUCLEOTIDE SEQUENCE</scope>
    <source>
        <strain evidence="2">EGII</strain>
    </source>
</reference>
<gene>
    <name evidence="2" type="ORF">CCAP1982_LOCUS5925</name>
</gene>
<keyword evidence="3" id="KW-1185">Reference proteome</keyword>
<protein>
    <submittedName>
        <fullName evidence="2">(Mediterranean fruit fly) hypothetical protein</fullName>
    </submittedName>
</protein>
<evidence type="ECO:0000313" key="3">
    <source>
        <dbReference type="Proteomes" id="UP000606786"/>
    </source>
</evidence>
<comment type="caution">
    <text evidence="2">The sequence shown here is derived from an EMBL/GenBank/DDBJ whole genome shotgun (WGS) entry which is preliminary data.</text>
</comment>
<evidence type="ECO:0000313" key="2">
    <source>
        <dbReference type="EMBL" id="CAD6997292.1"/>
    </source>
</evidence>
<dbReference type="Proteomes" id="UP000606786">
    <property type="component" value="Unassembled WGS sequence"/>
</dbReference>
<name>A0A811UDG3_CERCA</name>
<proteinExistence type="predicted"/>
<sequence length="85" mass="9354">MNKSLIASFSIRIIDTSMKSPDSGGMVRDSSIDSRLDSSLSSGSRQRTIPCGPQKKKKWINCVPRIIIVATDMRASKKVLRISNS</sequence>
<dbReference type="EMBL" id="CAJHJT010000012">
    <property type="protein sequence ID" value="CAD6997292.1"/>
    <property type="molecule type" value="Genomic_DNA"/>
</dbReference>
<organism evidence="2 3">
    <name type="scientific">Ceratitis capitata</name>
    <name type="common">Mediterranean fruit fly</name>
    <name type="synonym">Tephritis capitata</name>
    <dbReference type="NCBI Taxonomy" id="7213"/>
    <lineage>
        <taxon>Eukaryota</taxon>
        <taxon>Metazoa</taxon>
        <taxon>Ecdysozoa</taxon>
        <taxon>Arthropoda</taxon>
        <taxon>Hexapoda</taxon>
        <taxon>Insecta</taxon>
        <taxon>Pterygota</taxon>
        <taxon>Neoptera</taxon>
        <taxon>Endopterygota</taxon>
        <taxon>Diptera</taxon>
        <taxon>Brachycera</taxon>
        <taxon>Muscomorpha</taxon>
        <taxon>Tephritoidea</taxon>
        <taxon>Tephritidae</taxon>
        <taxon>Ceratitis</taxon>
        <taxon>Ceratitis</taxon>
    </lineage>
</organism>